<feature type="active site" evidence="9">
    <location>
        <position position="279"/>
    </location>
</feature>
<feature type="active site" evidence="9">
    <location>
        <position position="185"/>
    </location>
</feature>
<dbReference type="GO" id="GO:0006313">
    <property type="term" value="P:DNA transposition"/>
    <property type="evidence" value="ECO:0007669"/>
    <property type="project" value="UniProtKB-UniRule"/>
</dbReference>
<keyword evidence="5 9" id="KW-0229">DNA integration</keyword>
<evidence type="ECO:0000256" key="2">
    <source>
        <dbReference type="ARBA" id="ARBA00022490"/>
    </source>
</evidence>
<dbReference type="GO" id="GO:0007059">
    <property type="term" value="P:chromosome segregation"/>
    <property type="evidence" value="ECO:0007669"/>
    <property type="project" value="UniProtKB-UniRule"/>
</dbReference>
<evidence type="ECO:0000256" key="3">
    <source>
        <dbReference type="ARBA" id="ARBA00022618"/>
    </source>
</evidence>
<evidence type="ECO:0000313" key="13">
    <source>
        <dbReference type="Proteomes" id="UP000431269"/>
    </source>
</evidence>
<protein>
    <recommendedName>
        <fullName evidence="9">Tyrosine recombinase XerC</fullName>
    </recommendedName>
</protein>
<dbReference type="Gene3D" id="1.10.443.10">
    <property type="entry name" value="Intergrase catalytic core"/>
    <property type="match status" value="1"/>
</dbReference>
<dbReference type="InterPro" id="IPR013762">
    <property type="entry name" value="Integrase-like_cat_sf"/>
</dbReference>
<name>A0A6I6MRY3_9CAUL</name>
<dbReference type="InterPro" id="IPR023009">
    <property type="entry name" value="Tyrosine_recombinase_XerC/XerD"/>
</dbReference>
<dbReference type="InterPro" id="IPR050090">
    <property type="entry name" value="Tyrosine_recombinase_XerCD"/>
</dbReference>
<comment type="subunit">
    <text evidence="9">Forms a cyclic heterotetrameric complex composed of two molecules of XerC and two molecules of XerD.</text>
</comment>
<dbReference type="InterPro" id="IPR004107">
    <property type="entry name" value="Integrase_SAM-like_N"/>
</dbReference>
<feature type="active site" evidence="9">
    <location>
        <position position="253"/>
    </location>
</feature>
<sequence>MPMMTAASALLSHWIAHLRDERRFAANSTEAYERDVSAFLDFLQSHLGGEPDAQALAELEPRDLRAYLAFRRQGPDALGDRSISRALAAIRSFYRYLERRHSVTNARLSLVRGPKLKRPLPRPVSEAAARDLISEAQTAAGEEWIGARDAALVTLLYAAGLRISEALALDGGDRPLPEMLRVVGKGGKERLVPLLAAARQAVERYAELCPFALTEDAPLFRAARGGAMSPRMAQALMETLRGRLGLPSSATPHALRHSFATHLLANGGDLRAIQDLLGHESLSTTQAYTSVETQKILQSYRRAHPRA</sequence>
<evidence type="ECO:0000256" key="4">
    <source>
        <dbReference type="ARBA" id="ARBA00022829"/>
    </source>
</evidence>
<dbReference type="Proteomes" id="UP000431269">
    <property type="component" value="Chromosome"/>
</dbReference>
<dbReference type="Gene3D" id="1.10.150.130">
    <property type="match status" value="1"/>
</dbReference>
<feature type="active site" evidence="9">
    <location>
        <position position="256"/>
    </location>
</feature>
<proteinExistence type="inferred from homology"/>
<reference evidence="13" key="1">
    <citation type="submission" date="2019-12" db="EMBL/GenBank/DDBJ databases">
        <title>Complete genome of Terracaulis silvestris 0127_4.</title>
        <authorList>
            <person name="Vieira S."/>
            <person name="Riedel T."/>
            <person name="Sproer C."/>
            <person name="Pascual J."/>
            <person name="Boedeker C."/>
            <person name="Overmann J."/>
        </authorList>
    </citation>
    <scope>NUCLEOTIDE SEQUENCE [LARGE SCALE GENOMIC DNA]</scope>
    <source>
        <strain evidence="13">0127_4</strain>
    </source>
</reference>
<dbReference type="GO" id="GO:0051301">
    <property type="term" value="P:cell division"/>
    <property type="evidence" value="ECO:0007669"/>
    <property type="project" value="UniProtKB-KW"/>
</dbReference>
<dbReference type="EMBL" id="CP047045">
    <property type="protein sequence ID" value="QGZ96911.1"/>
    <property type="molecule type" value="Genomic_DNA"/>
</dbReference>
<dbReference type="AlphaFoldDB" id="A0A6I6MRY3"/>
<dbReference type="PANTHER" id="PTHR30349">
    <property type="entry name" value="PHAGE INTEGRASE-RELATED"/>
    <property type="match status" value="1"/>
</dbReference>
<dbReference type="InterPro" id="IPR011010">
    <property type="entry name" value="DNA_brk_join_enz"/>
</dbReference>
<evidence type="ECO:0000256" key="5">
    <source>
        <dbReference type="ARBA" id="ARBA00022908"/>
    </source>
</evidence>
<feature type="active site" description="O-(3'-phospho-DNA)-tyrosine intermediate" evidence="9">
    <location>
        <position position="288"/>
    </location>
</feature>
<feature type="domain" description="Core-binding (CB)" evidence="11">
    <location>
        <begin position="5"/>
        <end position="98"/>
    </location>
</feature>
<comment type="function">
    <text evidence="9">Site-specific tyrosine recombinase, which acts by catalyzing the cutting and rejoining of the recombining DNA molecules. The XerC-XerD complex is essential to convert dimers of the bacterial chromosome into monomers to permit their segregation at cell division. It also contributes to the segregational stability of plasmids.</text>
</comment>
<keyword evidence="8 9" id="KW-0131">Cell cycle</keyword>
<gene>
    <name evidence="9 12" type="primary">xerC</name>
    <name evidence="12" type="ORF">DSM104635_03776</name>
</gene>
<evidence type="ECO:0000256" key="7">
    <source>
        <dbReference type="ARBA" id="ARBA00023172"/>
    </source>
</evidence>
<evidence type="ECO:0000259" key="11">
    <source>
        <dbReference type="PROSITE" id="PS51900"/>
    </source>
</evidence>
<dbReference type="GO" id="GO:0009037">
    <property type="term" value="F:tyrosine-based site-specific recombinase activity"/>
    <property type="evidence" value="ECO:0007669"/>
    <property type="project" value="UniProtKB-UniRule"/>
</dbReference>
<keyword evidence="2 9" id="KW-0963">Cytoplasm</keyword>
<dbReference type="InterPro" id="IPR010998">
    <property type="entry name" value="Integrase_recombinase_N"/>
</dbReference>
<keyword evidence="6 9" id="KW-0238">DNA-binding</keyword>
<evidence type="ECO:0000259" key="10">
    <source>
        <dbReference type="PROSITE" id="PS51898"/>
    </source>
</evidence>
<evidence type="ECO:0000256" key="6">
    <source>
        <dbReference type="ARBA" id="ARBA00023125"/>
    </source>
</evidence>
<dbReference type="GO" id="GO:0005737">
    <property type="term" value="C:cytoplasm"/>
    <property type="evidence" value="ECO:0007669"/>
    <property type="project" value="UniProtKB-SubCell"/>
</dbReference>
<keyword evidence="3 9" id="KW-0132">Cell division</keyword>
<accession>A0A6I6MRY3</accession>
<comment type="subcellular location">
    <subcellularLocation>
        <location evidence="1 9">Cytoplasm</location>
    </subcellularLocation>
</comment>
<evidence type="ECO:0000313" key="12">
    <source>
        <dbReference type="EMBL" id="QGZ96911.1"/>
    </source>
</evidence>
<dbReference type="HAMAP" id="MF_01808">
    <property type="entry name" value="Recomb_XerC_XerD"/>
    <property type="match status" value="1"/>
</dbReference>
<keyword evidence="4 9" id="KW-0159">Chromosome partition</keyword>
<dbReference type="Pfam" id="PF02899">
    <property type="entry name" value="Phage_int_SAM_1"/>
    <property type="match status" value="1"/>
</dbReference>
<organism evidence="12 13">
    <name type="scientific">Terricaulis silvestris</name>
    <dbReference type="NCBI Taxonomy" id="2686094"/>
    <lineage>
        <taxon>Bacteria</taxon>
        <taxon>Pseudomonadati</taxon>
        <taxon>Pseudomonadota</taxon>
        <taxon>Alphaproteobacteria</taxon>
        <taxon>Caulobacterales</taxon>
        <taxon>Caulobacteraceae</taxon>
        <taxon>Terricaulis</taxon>
    </lineage>
</organism>
<dbReference type="PROSITE" id="PS51900">
    <property type="entry name" value="CB"/>
    <property type="match status" value="1"/>
</dbReference>
<evidence type="ECO:0000256" key="8">
    <source>
        <dbReference type="ARBA" id="ARBA00023306"/>
    </source>
</evidence>
<dbReference type="GO" id="GO:0003677">
    <property type="term" value="F:DNA binding"/>
    <property type="evidence" value="ECO:0007669"/>
    <property type="project" value="UniProtKB-UniRule"/>
</dbReference>
<dbReference type="SUPFAM" id="SSF56349">
    <property type="entry name" value="DNA breaking-rejoining enzymes"/>
    <property type="match status" value="1"/>
</dbReference>
<comment type="similarity">
    <text evidence="9">Belongs to the 'phage' integrase family. XerC subfamily.</text>
</comment>
<dbReference type="PROSITE" id="PS51898">
    <property type="entry name" value="TYR_RECOMBINASE"/>
    <property type="match status" value="1"/>
</dbReference>
<feature type="domain" description="Tyr recombinase" evidence="10">
    <location>
        <begin position="119"/>
        <end position="301"/>
    </location>
</feature>
<dbReference type="KEGG" id="tsv:DSM104635_03776"/>
<keyword evidence="13" id="KW-1185">Reference proteome</keyword>
<dbReference type="InterPro" id="IPR002104">
    <property type="entry name" value="Integrase_catalytic"/>
</dbReference>
<feature type="active site" evidence="9">
    <location>
        <position position="162"/>
    </location>
</feature>
<keyword evidence="7 9" id="KW-0233">DNA recombination</keyword>
<dbReference type="InterPro" id="IPR044068">
    <property type="entry name" value="CB"/>
</dbReference>
<evidence type="ECO:0000256" key="1">
    <source>
        <dbReference type="ARBA" id="ARBA00004496"/>
    </source>
</evidence>
<dbReference type="SUPFAM" id="SSF47823">
    <property type="entry name" value="lambda integrase-like, N-terminal domain"/>
    <property type="match status" value="1"/>
</dbReference>
<dbReference type="PANTHER" id="PTHR30349:SF90">
    <property type="entry name" value="TYROSINE RECOMBINASE XERD"/>
    <property type="match status" value="1"/>
</dbReference>
<dbReference type="Pfam" id="PF00589">
    <property type="entry name" value="Phage_integrase"/>
    <property type="match status" value="1"/>
</dbReference>
<evidence type="ECO:0000256" key="9">
    <source>
        <dbReference type="HAMAP-Rule" id="MF_01808"/>
    </source>
</evidence>